<dbReference type="NCBIfam" id="TIGR00735">
    <property type="entry name" value="hisF"/>
    <property type="match status" value="1"/>
</dbReference>
<evidence type="ECO:0000256" key="4">
    <source>
        <dbReference type="ARBA" id="ARBA00011152"/>
    </source>
</evidence>
<dbReference type="InterPro" id="IPR004651">
    <property type="entry name" value="HisF"/>
</dbReference>
<dbReference type="CDD" id="cd04731">
    <property type="entry name" value="HisF"/>
    <property type="match status" value="1"/>
</dbReference>
<name>A0A556A853_9BURK</name>
<evidence type="ECO:0000256" key="7">
    <source>
        <dbReference type="ARBA" id="ARBA00023102"/>
    </source>
</evidence>
<dbReference type="InterPro" id="IPR011060">
    <property type="entry name" value="RibuloseP-bd_barrel"/>
</dbReference>
<comment type="pathway">
    <text evidence="2 11">Amino-acid biosynthesis; L-histidine biosynthesis; L-histidine from 5-phospho-alpha-D-ribose 1-diphosphate: step 5/9.</text>
</comment>
<evidence type="ECO:0000256" key="2">
    <source>
        <dbReference type="ARBA" id="ARBA00005091"/>
    </source>
</evidence>
<evidence type="ECO:0000256" key="3">
    <source>
        <dbReference type="ARBA" id="ARBA00009667"/>
    </source>
</evidence>
<dbReference type="EC" id="4.3.2.10" evidence="11"/>
<dbReference type="OrthoDB" id="9781903at2"/>
<dbReference type="InterPro" id="IPR006062">
    <property type="entry name" value="His_biosynth"/>
</dbReference>
<reference evidence="13 14" key="1">
    <citation type="submission" date="2019-07" db="EMBL/GenBank/DDBJ databases">
        <title>Qingshengfaniella alkalisoli gen. nov., sp. nov., isolated from saline soil.</title>
        <authorList>
            <person name="Xu L."/>
            <person name="Huang X.-X."/>
            <person name="Sun J.-Q."/>
        </authorList>
    </citation>
    <scope>NUCLEOTIDE SEQUENCE [LARGE SCALE GENOMIC DNA]</scope>
    <source>
        <strain evidence="13 14">DSM 27279</strain>
    </source>
</reference>
<evidence type="ECO:0000256" key="8">
    <source>
        <dbReference type="ARBA" id="ARBA00023239"/>
    </source>
</evidence>
<dbReference type="GO" id="GO:0000105">
    <property type="term" value="P:L-histidine biosynthetic process"/>
    <property type="evidence" value="ECO:0007669"/>
    <property type="project" value="UniProtKB-UniRule"/>
</dbReference>
<feature type="active site" evidence="11">
    <location>
        <position position="140"/>
    </location>
</feature>
<gene>
    <name evidence="11 13" type="primary">hisF</name>
    <name evidence="13" type="ORF">FOZ76_25950</name>
</gene>
<comment type="subcellular location">
    <subcellularLocation>
        <location evidence="1 11">Cytoplasm</location>
    </subcellularLocation>
</comment>
<dbReference type="PANTHER" id="PTHR21235:SF2">
    <property type="entry name" value="IMIDAZOLE GLYCEROL PHOSPHATE SYNTHASE HISHF"/>
    <property type="match status" value="1"/>
</dbReference>
<evidence type="ECO:0000256" key="9">
    <source>
        <dbReference type="ARBA" id="ARBA00025475"/>
    </source>
</evidence>
<dbReference type="PANTHER" id="PTHR21235">
    <property type="entry name" value="IMIDAZOLE GLYCEROL PHOSPHATE SYNTHASE SUBUNIT HISF/H IGP SYNTHASE SUBUNIT HISF/H"/>
    <property type="match status" value="1"/>
</dbReference>
<comment type="function">
    <text evidence="9 11">IGPS catalyzes the conversion of PRFAR and glutamine to IGP, AICAR and glutamate. The HisF subunit catalyzes the cyclization activity that produces IGP and AICAR from PRFAR using the ammonia provided by the HisH subunit.</text>
</comment>
<evidence type="ECO:0000256" key="6">
    <source>
        <dbReference type="ARBA" id="ARBA00022605"/>
    </source>
</evidence>
<evidence type="ECO:0000256" key="1">
    <source>
        <dbReference type="ARBA" id="ARBA00004496"/>
    </source>
</evidence>
<comment type="caution">
    <text evidence="13">The sequence shown here is derived from an EMBL/GenBank/DDBJ whole genome shotgun (WGS) entry which is preliminary data.</text>
</comment>
<evidence type="ECO:0000256" key="11">
    <source>
        <dbReference type="HAMAP-Rule" id="MF_01013"/>
    </source>
</evidence>
<comment type="subunit">
    <text evidence="4 11">Heterodimer of HisH and HisF.</text>
</comment>
<feature type="active site" evidence="11">
    <location>
        <position position="21"/>
    </location>
</feature>
<keyword evidence="7 11" id="KW-0368">Histidine biosynthesis</keyword>
<dbReference type="AlphaFoldDB" id="A0A556A853"/>
<dbReference type="GO" id="GO:0000107">
    <property type="term" value="F:imidazoleglycerol-phosphate synthase activity"/>
    <property type="evidence" value="ECO:0007669"/>
    <property type="project" value="UniProtKB-UniRule"/>
</dbReference>
<dbReference type="SUPFAM" id="SSF51366">
    <property type="entry name" value="Ribulose-phoshate binding barrel"/>
    <property type="match status" value="1"/>
</dbReference>
<keyword evidence="6 11" id="KW-0028">Amino-acid biosynthesis</keyword>
<dbReference type="FunFam" id="3.20.20.70:FF:000006">
    <property type="entry name" value="Imidazole glycerol phosphate synthase subunit HisF"/>
    <property type="match status" value="1"/>
</dbReference>
<accession>A0A556A853</accession>
<dbReference type="InterPro" id="IPR013785">
    <property type="entry name" value="Aldolase_TIM"/>
</dbReference>
<dbReference type="Gene3D" id="3.20.20.70">
    <property type="entry name" value="Aldolase class I"/>
    <property type="match status" value="1"/>
</dbReference>
<evidence type="ECO:0000256" key="10">
    <source>
        <dbReference type="ARBA" id="ARBA00047838"/>
    </source>
</evidence>
<dbReference type="GO" id="GO:0016829">
    <property type="term" value="F:lyase activity"/>
    <property type="evidence" value="ECO:0007669"/>
    <property type="project" value="UniProtKB-KW"/>
</dbReference>
<proteinExistence type="inferred from homology"/>
<keyword evidence="8 11" id="KW-0456">Lyase</keyword>
<dbReference type="UniPathway" id="UPA00031">
    <property type="reaction ID" value="UER00010"/>
</dbReference>
<dbReference type="RefSeq" id="WP_143951175.1">
    <property type="nucleotide sequence ID" value="NZ_BAABMB010000005.1"/>
</dbReference>
<keyword evidence="14" id="KW-1185">Reference proteome</keyword>
<dbReference type="InterPro" id="IPR050064">
    <property type="entry name" value="IGPS_HisA/HisF"/>
</dbReference>
<comment type="catalytic activity">
    <reaction evidence="10 11">
        <text>5-[(5-phospho-1-deoxy-D-ribulos-1-ylimino)methylamino]-1-(5-phospho-beta-D-ribosyl)imidazole-4-carboxamide + L-glutamine = D-erythro-1-(imidazol-4-yl)glycerol 3-phosphate + 5-amino-1-(5-phospho-beta-D-ribosyl)imidazole-4-carboxamide + L-glutamate + H(+)</text>
        <dbReference type="Rhea" id="RHEA:24793"/>
        <dbReference type="ChEBI" id="CHEBI:15378"/>
        <dbReference type="ChEBI" id="CHEBI:29985"/>
        <dbReference type="ChEBI" id="CHEBI:58278"/>
        <dbReference type="ChEBI" id="CHEBI:58359"/>
        <dbReference type="ChEBI" id="CHEBI:58475"/>
        <dbReference type="ChEBI" id="CHEBI:58525"/>
        <dbReference type="EC" id="4.3.2.10"/>
    </reaction>
</comment>
<evidence type="ECO:0000256" key="5">
    <source>
        <dbReference type="ARBA" id="ARBA00022490"/>
    </source>
</evidence>
<dbReference type="Pfam" id="PF00977">
    <property type="entry name" value="His_biosynth"/>
    <property type="match status" value="1"/>
</dbReference>
<dbReference type="EMBL" id="VLTJ01000042">
    <property type="protein sequence ID" value="TSH89060.1"/>
    <property type="molecule type" value="Genomic_DNA"/>
</dbReference>
<dbReference type="GO" id="GO:0005737">
    <property type="term" value="C:cytoplasm"/>
    <property type="evidence" value="ECO:0007669"/>
    <property type="project" value="UniProtKB-SubCell"/>
</dbReference>
<evidence type="ECO:0000256" key="12">
    <source>
        <dbReference type="RuleBase" id="RU003657"/>
    </source>
</evidence>
<evidence type="ECO:0000313" key="13">
    <source>
        <dbReference type="EMBL" id="TSH89060.1"/>
    </source>
</evidence>
<dbReference type="HAMAP" id="MF_01013">
    <property type="entry name" value="HisF"/>
    <property type="match status" value="1"/>
</dbReference>
<evidence type="ECO:0000313" key="14">
    <source>
        <dbReference type="Proteomes" id="UP000318405"/>
    </source>
</evidence>
<dbReference type="Proteomes" id="UP000318405">
    <property type="component" value="Unassembled WGS sequence"/>
</dbReference>
<keyword evidence="5 11" id="KW-0963">Cytoplasm</keyword>
<protein>
    <recommendedName>
        <fullName evidence="11">Imidazole glycerol phosphate synthase subunit HisF</fullName>
        <ecNumber evidence="11">4.3.2.10</ecNumber>
    </recommendedName>
    <alternativeName>
        <fullName evidence="11">IGP synthase cyclase subunit</fullName>
    </alternativeName>
    <alternativeName>
        <fullName evidence="11">IGP synthase subunit HisF</fullName>
    </alternativeName>
    <alternativeName>
        <fullName evidence="11">ImGP synthase subunit HisF</fullName>
        <shortName evidence="11">IGPS subunit HisF</shortName>
    </alternativeName>
</protein>
<sequence length="270" mass="28226">MTHVAEGAGSELTCRIIPCLDVHAGRVVKGVNFVSLVDAGDPVEIARRYNEHGADELTFLDITASSDERDLILPVIESVAEQVFIPLTVGGGVRKVADVRRLLNAGADKVSINTSAVTNPALVEEAAGYYGSQCIVVAIDAKRVSAEGEPGRWEVFTHGGRNATGLEVVAWAQRMARLGAGEILLTSMDRDGTRAGFDLALTRAVSDAVPIPVIASGGVGNLQHLADGILQGHASAVLAASIFHYGQHTVGEAKAYMAGQGIAVRHTEAA</sequence>
<organism evidence="13 14">
    <name type="scientific">Verticiella sediminum</name>
    <dbReference type="NCBI Taxonomy" id="1247510"/>
    <lineage>
        <taxon>Bacteria</taxon>
        <taxon>Pseudomonadati</taxon>
        <taxon>Pseudomonadota</taxon>
        <taxon>Betaproteobacteria</taxon>
        <taxon>Burkholderiales</taxon>
        <taxon>Alcaligenaceae</taxon>
        <taxon>Verticiella</taxon>
    </lineage>
</organism>
<comment type="similarity">
    <text evidence="3 11 12">Belongs to the HisA/HisF family.</text>
</comment>